<gene>
    <name evidence="2" type="ORF">ABFV83_00535</name>
</gene>
<evidence type="ECO:0000313" key="2">
    <source>
        <dbReference type="EMBL" id="XBS54309.1"/>
    </source>
</evidence>
<keyword evidence="1" id="KW-0812">Transmembrane</keyword>
<feature type="transmembrane region" description="Helical" evidence="1">
    <location>
        <begin position="158"/>
        <end position="173"/>
    </location>
</feature>
<dbReference type="SUPFAM" id="SSF48371">
    <property type="entry name" value="ARM repeat"/>
    <property type="match status" value="1"/>
</dbReference>
<keyword evidence="1" id="KW-1133">Transmembrane helix</keyword>
<dbReference type="InterPro" id="IPR014825">
    <property type="entry name" value="DNA_alkylation"/>
</dbReference>
<dbReference type="RefSeq" id="WP_349946882.1">
    <property type="nucleotide sequence ID" value="NZ_CP157940.1"/>
</dbReference>
<name>A0AAU7PPJ8_9FIRM</name>
<dbReference type="PANTHER" id="PTHR34070:SF1">
    <property type="entry name" value="DNA ALKYLATION REPAIR PROTEIN"/>
    <property type="match status" value="1"/>
</dbReference>
<dbReference type="Pfam" id="PF08713">
    <property type="entry name" value="DNA_alkylation"/>
    <property type="match status" value="1"/>
</dbReference>
<proteinExistence type="predicted"/>
<reference evidence="2" key="1">
    <citation type="submission" date="2024-06" db="EMBL/GenBank/DDBJ databases">
        <title>Lacrimispora cavernae sp. nov., a novel anaerobe isolated from bat guano pile inside a cave.</title>
        <authorList>
            <person name="Miller S.L."/>
            <person name="Lu N."/>
            <person name="King J."/>
            <person name="Sankaranarayanan K."/>
            <person name="Lawson P.A."/>
        </authorList>
    </citation>
    <scope>NUCLEOTIDE SEQUENCE</scope>
    <source>
        <strain evidence="2">BS-2</strain>
    </source>
</reference>
<sequence length="256" mass="29951">MEKWNKKKLAPVEKVQEAYNRITDPHVMMGDNIKQQLKELAEEDYRVFASGLLPNTDNVLGIRLPMLRKIAKQIARSDWQGYLETAREDSFEEIMLQGMVIGCAACPAEERLFYIKEFVPKIQNWSVCDSFCAGLKFTRNNSELVWDFLKPYFKSERAFDLRFAVVMLIFYYIQEAAISEVLTVLDNVRHDDYYVKMAVAWAISMCYVQFPGQTMIYLKNNSLDDFTYNKALQKITESLKVDKETKKQIRAMKRKP</sequence>
<dbReference type="PANTHER" id="PTHR34070">
    <property type="entry name" value="ARMADILLO-TYPE FOLD"/>
    <property type="match status" value="1"/>
</dbReference>
<dbReference type="EMBL" id="CP157940">
    <property type="protein sequence ID" value="XBS54309.1"/>
    <property type="molecule type" value="Genomic_DNA"/>
</dbReference>
<dbReference type="CDD" id="cd06561">
    <property type="entry name" value="AlkD_like"/>
    <property type="match status" value="1"/>
</dbReference>
<dbReference type="Gene3D" id="1.25.10.90">
    <property type="match status" value="1"/>
</dbReference>
<protein>
    <submittedName>
        <fullName evidence="2">DNA alkylation repair protein</fullName>
    </submittedName>
</protein>
<keyword evidence="1" id="KW-0472">Membrane</keyword>
<dbReference type="AlphaFoldDB" id="A0AAU7PPJ8"/>
<feature type="transmembrane region" description="Helical" evidence="1">
    <location>
        <begin position="193"/>
        <end position="210"/>
    </location>
</feature>
<organism evidence="2">
    <name type="scientific">Lacrimispora sp. BS-2</name>
    <dbReference type="NCBI Taxonomy" id="3151850"/>
    <lineage>
        <taxon>Bacteria</taxon>
        <taxon>Bacillati</taxon>
        <taxon>Bacillota</taxon>
        <taxon>Clostridia</taxon>
        <taxon>Lachnospirales</taxon>
        <taxon>Lachnospiraceae</taxon>
        <taxon>Lacrimispora</taxon>
    </lineage>
</organism>
<accession>A0AAU7PPJ8</accession>
<evidence type="ECO:0000256" key="1">
    <source>
        <dbReference type="SAM" id="Phobius"/>
    </source>
</evidence>
<dbReference type="InterPro" id="IPR016024">
    <property type="entry name" value="ARM-type_fold"/>
</dbReference>